<evidence type="ECO:0000256" key="1">
    <source>
        <dbReference type="SAM" id="MobiDB-lite"/>
    </source>
</evidence>
<proteinExistence type="predicted"/>
<keyword evidence="2" id="KW-0472">Membrane</keyword>
<dbReference type="Proteomes" id="UP000327468">
    <property type="component" value="Chromosome 1"/>
</dbReference>
<gene>
    <name evidence="3" type="ORF">PHYPO_G00006420</name>
</gene>
<keyword evidence="2" id="KW-0812">Transmembrane</keyword>
<sequence>MDETDSDTRHSIDSTMRGTQRHTEQVNMLLRSLLFTVIFGAVVALKDPSLDMHWLLWKKNHSKTYTSELEEFTRS</sequence>
<protein>
    <submittedName>
        <fullName evidence="3">Uncharacterized protein</fullName>
    </submittedName>
</protein>
<keyword evidence="2" id="KW-1133">Transmembrane helix</keyword>
<feature type="compositionally biased region" description="Basic and acidic residues" evidence="1">
    <location>
        <begin position="1"/>
        <end position="12"/>
    </location>
</feature>
<feature type="transmembrane region" description="Helical" evidence="2">
    <location>
        <begin position="26"/>
        <end position="45"/>
    </location>
</feature>
<dbReference type="AlphaFoldDB" id="A0A5N5Q4I3"/>
<comment type="caution">
    <text evidence="3">The sequence shown here is derived from an EMBL/GenBank/DDBJ whole genome shotgun (WGS) entry which is preliminary data.</text>
</comment>
<keyword evidence="4" id="KW-1185">Reference proteome</keyword>
<evidence type="ECO:0000313" key="3">
    <source>
        <dbReference type="EMBL" id="KAB5586870.1"/>
    </source>
</evidence>
<accession>A0A5N5Q4I3</accession>
<evidence type="ECO:0000313" key="4">
    <source>
        <dbReference type="Proteomes" id="UP000327468"/>
    </source>
</evidence>
<name>A0A5N5Q4I3_PANHP</name>
<dbReference type="EMBL" id="VFJC01000002">
    <property type="protein sequence ID" value="KAB5586870.1"/>
    <property type="molecule type" value="Genomic_DNA"/>
</dbReference>
<organism evidence="3 4">
    <name type="scientific">Pangasianodon hypophthalmus</name>
    <name type="common">Striped catfish</name>
    <name type="synonym">Helicophagus hypophthalmus</name>
    <dbReference type="NCBI Taxonomy" id="310915"/>
    <lineage>
        <taxon>Eukaryota</taxon>
        <taxon>Metazoa</taxon>
        <taxon>Chordata</taxon>
        <taxon>Craniata</taxon>
        <taxon>Vertebrata</taxon>
        <taxon>Euteleostomi</taxon>
        <taxon>Actinopterygii</taxon>
        <taxon>Neopterygii</taxon>
        <taxon>Teleostei</taxon>
        <taxon>Ostariophysi</taxon>
        <taxon>Siluriformes</taxon>
        <taxon>Pangasiidae</taxon>
        <taxon>Pangasianodon</taxon>
    </lineage>
</organism>
<evidence type="ECO:0000256" key="2">
    <source>
        <dbReference type="SAM" id="Phobius"/>
    </source>
</evidence>
<reference evidence="3 4" key="1">
    <citation type="submission" date="2019-06" db="EMBL/GenBank/DDBJ databases">
        <title>A chromosome-scale genome assembly of the striped catfish, Pangasianodon hypophthalmus.</title>
        <authorList>
            <person name="Wen M."/>
            <person name="Zahm M."/>
            <person name="Roques C."/>
            <person name="Cabau C."/>
            <person name="Klopp C."/>
            <person name="Donnadieu C."/>
            <person name="Jouanno E."/>
            <person name="Avarre J.-C."/>
            <person name="Campet M."/>
            <person name="Ha T.T.T."/>
            <person name="Dugue R."/>
            <person name="Lampietro C."/>
            <person name="Louis A."/>
            <person name="Herpin A."/>
            <person name="Echchiki A."/>
            <person name="Berthelot C."/>
            <person name="Parey E."/>
            <person name="Roest-Crollius H."/>
            <person name="Braasch I."/>
            <person name="Postlethwait J."/>
            <person name="Bobe J."/>
            <person name="Montfort J."/>
            <person name="Bouchez O."/>
            <person name="Begum T."/>
            <person name="Schartl M."/>
            <person name="Guiguen Y."/>
        </authorList>
    </citation>
    <scope>NUCLEOTIDE SEQUENCE [LARGE SCALE GENOMIC DNA]</scope>
    <source>
        <strain evidence="3 4">Indonesia</strain>
        <tissue evidence="3">Blood</tissue>
    </source>
</reference>
<feature type="region of interest" description="Disordered" evidence="1">
    <location>
        <begin position="1"/>
        <end position="22"/>
    </location>
</feature>